<protein>
    <recommendedName>
        <fullName evidence="3">Lipoprotein</fullName>
    </recommendedName>
</protein>
<keyword evidence="2" id="KW-1185">Reference proteome</keyword>
<dbReference type="AlphaFoldDB" id="A0A4P2VS39"/>
<evidence type="ECO:0000313" key="1">
    <source>
        <dbReference type="EMBL" id="BBH51592.1"/>
    </source>
</evidence>
<evidence type="ECO:0000313" key="2">
    <source>
        <dbReference type="Proteomes" id="UP000291236"/>
    </source>
</evidence>
<proteinExistence type="predicted"/>
<gene>
    <name evidence="1" type="ORF">JCM31447_00060</name>
</gene>
<dbReference type="RefSeq" id="WP_130605292.1">
    <property type="nucleotide sequence ID" value="NZ_AP019368.1"/>
</dbReference>
<dbReference type="KEGG" id="sbf:JCM31447_00060"/>
<evidence type="ECO:0008006" key="3">
    <source>
        <dbReference type="Google" id="ProtNLM"/>
    </source>
</evidence>
<name>A0A4P2VS39_FLUSA</name>
<dbReference type="Proteomes" id="UP000291236">
    <property type="component" value="Chromosome"/>
</dbReference>
<organism evidence="1 2">
    <name type="scientific">Fluviispira sanaruensis</name>
    <dbReference type="NCBI Taxonomy" id="2493639"/>
    <lineage>
        <taxon>Bacteria</taxon>
        <taxon>Pseudomonadati</taxon>
        <taxon>Bdellovibrionota</taxon>
        <taxon>Oligoflexia</taxon>
        <taxon>Silvanigrellales</taxon>
        <taxon>Silvanigrellaceae</taxon>
        <taxon>Fluviispira</taxon>
    </lineage>
</organism>
<dbReference type="PROSITE" id="PS51257">
    <property type="entry name" value="PROKAR_LIPOPROTEIN"/>
    <property type="match status" value="1"/>
</dbReference>
<dbReference type="OrthoDB" id="5289915at2"/>
<sequence>MNRKYFFFNITLFAVVAFLYSCGLRKLPQPIGSNLSYPGSIVSDSPSSYLLLNTAANDDYSDGSIQRYTVDSSGNQTLASVISVPSHGTEIAVTNDGKLVALSFDDSYADTQLKFYDYSSPNSAQQLKNLTLTFPNSGGKQTIKRLGTFKRSSETNFYYVYGTIYTSANLDGTYNNIPPRTFLTKVATNFSSSQTIMIMSYGLGDPNSFVKQSTAFNSANTTNDVQYTFGFEAPTYDAQNDLFIAFPTGTLGKFAGGVINSYPSLPKPFEYFSTTAAKYNKCTTYNCTDFRAVSLAAVFMPNLVSGKSADESTFFVPLAWNQNGIPYAATSNGIDIVYSENLDKVDTQSFSFQSQFWSSYWSNTANPGTTATTCYDATATSNANQYGTITQNSLFVVKKGTNGTNQISDNSANGSTGYGGEIFLINGFDLLIANIASINTARNADTTVDKTDFASLAKYQVVDRFNSTANLNSNWLQGSATVATKNGGPLTYYMYSRTSSNAIFKNLSTAVPNLKIFNFDGGNCRPYWYRVTTSAKTYGLDSTWIGNNFSGLGAGATTYPGATTDPTLTYYYSYPTTNGANLCTDVSVSAGIPFVFCYNFLYNTATRFKVTQTSGVFTEY</sequence>
<accession>A0A4P2VS39</accession>
<reference evidence="1 2" key="1">
    <citation type="submission" date="2018-12" db="EMBL/GenBank/DDBJ databases">
        <title>Rubrispira sanarue gen. nov., sp., nov., a member of the order Silvanigrellales, isolated from a brackish lake in Hamamatsu Japan.</title>
        <authorList>
            <person name="Maejima Y."/>
            <person name="Iino T."/>
            <person name="Muraguchi Y."/>
            <person name="Fukuda K."/>
            <person name="Nojiri H."/>
            <person name="Ohkuma M."/>
            <person name="Moriuchi R."/>
            <person name="Dohra H."/>
            <person name="Kimbara K."/>
            <person name="Shintani M."/>
        </authorList>
    </citation>
    <scope>NUCLEOTIDE SEQUENCE [LARGE SCALE GENOMIC DNA]</scope>
    <source>
        <strain evidence="1 2">RF1110005</strain>
    </source>
</reference>
<dbReference type="EMBL" id="AP019368">
    <property type="protein sequence ID" value="BBH51592.1"/>
    <property type="molecule type" value="Genomic_DNA"/>
</dbReference>